<feature type="region of interest" description="Disordered" evidence="4">
    <location>
        <begin position="184"/>
        <end position="216"/>
    </location>
</feature>
<dbReference type="InterPro" id="IPR036770">
    <property type="entry name" value="Ankyrin_rpt-contain_sf"/>
</dbReference>
<dbReference type="EMBL" id="VTPC01004579">
    <property type="protein sequence ID" value="KAF2896985.1"/>
    <property type="molecule type" value="Genomic_DNA"/>
</dbReference>
<keyword evidence="1" id="KW-0677">Repeat</keyword>
<dbReference type="Gene3D" id="1.25.40.20">
    <property type="entry name" value="Ankyrin repeat-containing domain"/>
    <property type="match status" value="1"/>
</dbReference>
<dbReference type="PROSITE" id="PS50297">
    <property type="entry name" value="ANK_REP_REGION"/>
    <property type="match status" value="1"/>
</dbReference>
<keyword evidence="5" id="KW-0472">Membrane</keyword>
<reference evidence="6" key="1">
    <citation type="submission" date="2019-08" db="EMBL/GenBank/DDBJ databases">
        <title>The genome of the North American firefly Photinus pyralis.</title>
        <authorList>
            <consortium name="Photinus pyralis genome working group"/>
            <person name="Fallon T.R."/>
            <person name="Sander Lower S.E."/>
            <person name="Weng J.-K."/>
        </authorList>
    </citation>
    <scope>NUCLEOTIDE SEQUENCE</scope>
    <source>
        <strain evidence="6">TRF0915ILg1</strain>
        <tissue evidence="6">Whole body</tissue>
    </source>
</reference>
<dbReference type="AlphaFoldDB" id="A0A8K0G9X0"/>
<organism evidence="6 7">
    <name type="scientific">Ignelater luminosus</name>
    <name type="common">Cucubano</name>
    <name type="synonym">Pyrophorus luminosus</name>
    <dbReference type="NCBI Taxonomy" id="2038154"/>
    <lineage>
        <taxon>Eukaryota</taxon>
        <taxon>Metazoa</taxon>
        <taxon>Ecdysozoa</taxon>
        <taxon>Arthropoda</taxon>
        <taxon>Hexapoda</taxon>
        <taxon>Insecta</taxon>
        <taxon>Pterygota</taxon>
        <taxon>Neoptera</taxon>
        <taxon>Endopterygota</taxon>
        <taxon>Coleoptera</taxon>
        <taxon>Polyphaga</taxon>
        <taxon>Elateriformia</taxon>
        <taxon>Elateroidea</taxon>
        <taxon>Elateridae</taxon>
        <taxon>Agrypninae</taxon>
        <taxon>Pyrophorini</taxon>
        <taxon>Ignelater</taxon>
    </lineage>
</organism>
<evidence type="ECO:0000256" key="2">
    <source>
        <dbReference type="ARBA" id="ARBA00023043"/>
    </source>
</evidence>
<name>A0A8K0G9X0_IGNLU</name>
<dbReference type="OrthoDB" id="539213at2759"/>
<evidence type="ECO:0000313" key="6">
    <source>
        <dbReference type="EMBL" id="KAF2896985.1"/>
    </source>
</evidence>
<evidence type="ECO:0000256" key="1">
    <source>
        <dbReference type="ARBA" id="ARBA00022737"/>
    </source>
</evidence>
<evidence type="ECO:0000313" key="7">
    <source>
        <dbReference type="Proteomes" id="UP000801492"/>
    </source>
</evidence>
<dbReference type="InterPro" id="IPR002110">
    <property type="entry name" value="Ankyrin_rpt"/>
</dbReference>
<comment type="caution">
    <text evidence="6">The sequence shown here is derived from an EMBL/GenBank/DDBJ whole genome shotgun (WGS) entry which is preliminary data.</text>
</comment>
<dbReference type="PANTHER" id="PTHR24198">
    <property type="entry name" value="ANKYRIN REPEAT AND PROTEIN KINASE DOMAIN-CONTAINING PROTEIN"/>
    <property type="match status" value="1"/>
</dbReference>
<dbReference type="SMART" id="SM00248">
    <property type="entry name" value="ANK"/>
    <property type="match status" value="5"/>
</dbReference>
<gene>
    <name evidence="6" type="ORF">ILUMI_09192</name>
</gene>
<feature type="transmembrane region" description="Helical" evidence="5">
    <location>
        <begin position="125"/>
        <end position="145"/>
    </location>
</feature>
<sequence>MTENQPKPTHFNKPTLFIDEDKNTQLHYVAARGNIEQVKKEIEENGHEVDPVNYLGWTPLMMATRYGHKAVIEYLLEKRADSTRKNRFGFNVLLMAVASGNLDILHFILQHLLRGGVSRQTMQSFFSPISLAVLFNNLSIVQYLIEKRFCTNSECAVGLKPITFAQALRNPDIINILIKNGAKNDQNSPLPKQNNAVNNNNPQPPQPPHPPQPKHILPPLIVLNQNHYSPQPAFVQYTPSMHLPMKCSGMMSPCFSASPLPGAYVQQVFFPPTFSPSHFINPTVNPHLPSFPNNEFLNARLVQASPHYSPMPVNIPYNVPYKT</sequence>
<keyword evidence="5" id="KW-1133">Transmembrane helix</keyword>
<evidence type="ECO:0000256" key="3">
    <source>
        <dbReference type="PROSITE-ProRule" id="PRU00023"/>
    </source>
</evidence>
<proteinExistence type="predicted"/>
<protein>
    <submittedName>
        <fullName evidence="6">Uncharacterized protein</fullName>
    </submittedName>
</protein>
<accession>A0A8K0G9X0</accession>
<feature type="transmembrane region" description="Helical" evidence="5">
    <location>
        <begin position="88"/>
        <end position="113"/>
    </location>
</feature>
<dbReference type="Proteomes" id="UP000801492">
    <property type="component" value="Unassembled WGS sequence"/>
</dbReference>
<feature type="repeat" description="ANK" evidence="3">
    <location>
        <begin position="55"/>
        <end position="87"/>
    </location>
</feature>
<keyword evidence="2 3" id="KW-0040">ANK repeat</keyword>
<dbReference type="PROSITE" id="PS50088">
    <property type="entry name" value="ANK_REPEAT"/>
    <property type="match status" value="1"/>
</dbReference>
<dbReference type="PANTHER" id="PTHR24198:SF165">
    <property type="entry name" value="ANKYRIN REPEAT-CONTAINING PROTEIN-RELATED"/>
    <property type="match status" value="1"/>
</dbReference>
<feature type="compositionally biased region" description="Pro residues" evidence="4">
    <location>
        <begin position="202"/>
        <end position="213"/>
    </location>
</feature>
<dbReference type="SUPFAM" id="SSF48403">
    <property type="entry name" value="Ankyrin repeat"/>
    <property type="match status" value="1"/>
</dbReference>
<keyword evidence="7" id="KW-1185">Reference proteome</keyword>
<evidence type="ECO:0000256" key="5">
    <source>
        <dbReference type="SAM" id="Phobius"/>
    </source>
</evidence>
<dbReference type="Pfam" id="PF12796">
    <property type="entry name" value="Ank_2"/>
    <property type="match status" value="1"/>
</dbReference>
<keyword evidence="5" id="KW-0812">Transmembrane</keyword>
<evidence type="ECO:0000256" key="4">
    <source>
        <dbReference type="SAM" id="MobiDB-lite"/>
    </source>
</evidence>
<feature type="compositionally biased region" description="Low complexity" evidence="4">
    <location>
        <begin position="189"/>
        <end position="201"/>
    </location>
</feature>